<evidence type="ECO:0000256" key="1">
    <source>
        <dbReference type="ARBA" id="ARBA00004196"/>
    </source>
</evidence>
<feature type="compositionally biased region" description="Pro residues" evidence="9">
    <location>
        <begin position="3475"/>
        <end position="3499"/>
    </location>
</feature>
<dbReference type="GO" id="GO:0005576">
    <property type="term" value="C:extracellular region"/>
    <property type="evidence" value="ECO:0007669"/>
    <property type="project" value="UniProtKB-SubCell"/>
</dbReference>
<dbReference type="SMART" id="SM00202">
    <property type="entry name" value="SR"/>
    <property type="match status" value="2"/>
</dbReference>
<dbReference type="InterPro" id="IPR051246">
    <property type="entry name" value="WDR48"/>
</dbReference>
<sequence>MGFFAQDTLQAADTHIAIVIAILQLTDRANAKGRALLPFGAPGASLPGPGITNSSFGAGQNGSSGGVAAGTYGASGSGLVPGRGPVWLGWVHCDGHEERLEQCRHSGWGMVACPHAWDVGVDCGGGTEASSRSDQAATNTGAELRLRSLCGDAKTDRGLNSGFLQIKQGGVWGYVGGALMPAAALVACRQLCPRRDPALEQPQSEQRDWFPDAPIWVTNVACKGEERALSQCGGLGWGTGRPQLSLSGRETVGVAWLSCPCQRDSGGGGAREADCTQQANATKAIDKGNMIGGDDEVCSGSTQQGRRGHANCSVVLTGNGDSTAGLRRVRIKCTSAGTRSGLVEVQAGAKVWAALTADHGPGVRLEPPTYPAPPPPPPSPLLPPPPPPPPLPPFPPPPLQVAPPPAAPTVEVKWSWEALGIILNVNSTWEEHWGIRFSDLESLTLVDSTISDLPLSPHGPLIKVHNVGTVRLVNSSVADLWGRRATLVSNASAPLLDYSPQTPAPLHGALHFAAVQTVSLERFACTGVVDAHGWACLLVGLSEPDVNTSLSSALDLSSVPKVSITDSVIMGNSVLRGGPSATSFELADEDMPALGGVQIPAVNPDGNINSSNSNSSSQEPSFVTAEALNISGYRLEVRGRGALYTYPLGYGAVLVRDCLWGPQHFNRVAIAVRRSSLSFNSGQRGAVLALQALGSAESTVDLDEQTVMVGNVAWTEGGAISIASQQGFGVLRLAGGTALHGNVAVSGCGGAVISNCTKHVTMSDRASVSYNAARMYGGGIAQDAASLTAASNTYVGASAPISDMEWSLLLTGGSAVAGNAAGLEGGGVWQGNQCYGCTLTVEVSDASAIHSNLVVGPGGGLFAKHALVNLTLSSGGTLANNTAAGPGGDGGGAYLLAGLTNLTLLGGASLIYNEASGSGGGVYSPTSAAYTPQQEYTGAWVWVAGGSLVEGNAAMGSGSGGAVWAKVSWLGVFGSVVQSNVAAIDGGFLFTNWPLNILIVRSSRLHGNRASAGGFLTLHTSPERSWSPVWELSRCNVTENVAIADDGGVLRLDGLNTRSVSNISLTFRDSSFIANGADYGSGGVLYMHFAPYDISNDPNFQVVPVSLTFERVVAERNHAGGSGGVACVWGGCKAQNITLTMSNSSLLRNRAGHGGSALEGSYKAGGAIYMGMMSYYGNMESYLDNVHANNQTDALYSPPPPPSPPNAKQGAPKPEPSPSSPSSEGPSVAPLGSASVNASSPSGASSTSSTTASTQAASATPQTWCTASFERVTAVANACGGGPGGAVALVACNARVARGSVFGGNTAHTAGGAFAMLDEYTIVAPEAGQHLGSMPPVPPTDAGTPAAPPSRWSSKRRRRLLSMRRGAQYDSLLPTDAPAPAPGPAPRTPLPASTAPPPLPASPDPPPLLASPARPQPVTQPPAPAVAGPDPCPTTPSPSPSASPSTTPSPDPLKPEADPGVTHFNFLSQDTLFHGNVARLLGGGAIYTEAAVMHVRLERVTLTSNVVEVGSGGALATVRLAAAFGQDAPSVFPGGVELAECVVRNNSAAAGLGGALYIDSAVARLLASDCVFESNSAMLGGGALAAALSPTPVPMQGTGAAFRSQRGTPAWFPPPVLRNPVLGLARVRMAHNSATVGSGGAVLLSTEDLYAPVPTTLVDCAFENNTAAVHGGALAVMATHTAPVTASTAMPSPTPTLPRAPAPAPAPSGCSTIGSPQTSASPNATTPSNEATPPSSPDPSRRRGLHQRRRAQDAASSSTTAAAAASATTALRMDMSSCRFCGNKAGRRGGAVYAASSTTQARGSAAWRRFPPLSLVLRVDNCSVVFNKAGEGGGGIAVEAETLNSLRGPTSSATSPREPPPASPPRPPPSSATSVEVTRSPAPFLLTLSRTNLSHNTVAAAVATASTAGGAGSTGTSSVTASTGSGSSGGGGNSGGGGGLFLEGFVRATMEGGSTLIRNHVASGTTAHGVAYGGGGVYAGDSVSLSIRRSALTSNAAYGGGGGVQAVGCSVLHIDAAVINNSTAYGTGGAVHVTGCSTVVIMVSLLQGNRAAAGGGLYVSSVASTTAASGLVSTQMNEVLGNSTLLLVYAVVFADNKAATPSSGPTTEYLEHGGALFLKDSVAAVVMLSDLAANNSALYGSALASMQQCNTSSLARAGSISAESIDVSTDLIVFVEDVGQSNAIVSEVVTAVIKQMWAGLLSSIQQQCFVLGLYGTWLPSGAAQDAGSSGSSASPSSPSSVPLFMQDTAATALDVEGCYPGAMGPAGAAAFNLSHTETQTQTASRMLDLFNTTATLVSRINLNGFLSTTFLQLVDAFSFALLGAPGLPAVPSSPTRPTAPPGTGTAAGTPAAAAFDQAPPSPTQAVAATISEQLRSCRNLTSATYKAQARSGGPQEEDPDPGDLEYDASGQDYLSLPPKELELVDLSPEQAVDLLDERGRPISAGGGSLYGGRRLVRQDVMYGMKVQLLNGLGQLVSMGSSNYEVTLTLEPDDALLPNGTRVGLAAAFGEAVFALVSIRESTAVAREGVAQFQLARFQGWPGNYSLVFNLSAALSSSSSPAASTAASWAGTVPVLRVPVTLLPCGLGSRLDTSSFADTAPYATSCEDCPAQQYVFWRDDRTEEQGRMLQNLAVEVLLSGGAPSPASNSAPPPKATSDPPPRVVAAEEAGSPPYSPALPPAAPAAPVVSVGPSNTKILYGKMAAWTKAVRSSGDSKCKNCPENAICNGGANLIPATGFWHSSPNSTKMHACIQADACDFGDLSSRATTEVDASILAVAGTLANTTTTTTSSDARVRRLDSCQTAWYSSLVPGAVALAGYNRELAIARAPATAAIGASGSAAQLLNGSAAFGPAGVGQPGVAASPPAIAIVLTEEQVAQRYCLFYGTPSSHDAASYSDAQCSPGYTGQLCAACEVGYFLTSELECEKCQSVPRTAVLGVFQFLFSVVLVLYTVWTNLREGTELSRSVTPRLAHNHPRPFGRPSHLEAAPPAPNSIAGPGPNGGAQSRGSKGWWSWRGLSRRAGSTRASGPLSRATPGGSASCAACAEETQGGAGASGHGRGGDDWASASRSWWSGYPRPHAGSEPSGYPAPTFGAAQADDTASQDGGSGGGGGGGGGTRSGGAGAAHEFATSNPSGGYFGDFDREELSASEVLKTVIVHLQMFVTITRLNISWPDIIVRFQGLVRSASGAESTVAYSPSCLYPGADSATQAQVQLFAALLQPLCVILLVLLLWVLRCLLWNRALLRRDPPAARGLGARKRRERLEAAAAEVLTHHRVAKKALEKRKRAAAASSALSTVAIAPLSPQGPSFQSQPPPPLVPPPPPSLDVTLAFAYASSREHSRNSSQYNGQGGAVTYCSGMGAPGIPPPPLSVHEHELPLQSVGSHGASPAHSRPPSRFGATAGFPIVGPGSARFGPGWAPGPAGGLDGPDASTLAVQQGPGTFSGPSTPALAAGPPATGPVLNTAGSIRSRAEVAPGPDPGPSPSPGPGPEPGPSPGPSPGPAAAVAEGRETSPRPDGNVGGNGGGNGNGEVDGADDEDDALASKSIAAPPRTSNNRPRGRHSLKSLFFPTTPSAAPLSPTSPLHTPTPSLFREMRAVRLATQESSGLAGRLRGLLRRAAGRDGDGAGIDTISEGGADSTRGFSGYPGSDASGGTRGGGGGGGRGGDGGAEGRRQGLHGRRPGVMTSVDQAISLRQQLFVVTTVAVFILYSSWAQAAVSVFACYSLDDGSGPYPELQQATWARGYWIRNMDQECYSGTHAALYLPIGIVAVILVCVGPPLTSAIIMWRHRRRLDEHRTRMVYGFMYSRYRPKYFWWESVVQLQMLVLVVVEVFGRAVPIGQQVTLMLLAMNAVAAVNIACAPLRHAVMGLLEFASLAVLSATVLLGLFLAEGREGDGSVSTAQDTVVGVLIVVFNCAYLAALVGLILHSGRHALRRTSSHAAGLVRRCRTVVKRSWLRGWRGGGGGGRGAGREEGEHVAGLEAAADSGVGWRGATSSEGEGAGERARAAHQVAVVVAAEESGFGAGI</sequence>
<feature type="region of interest" description="Disordered" evidence="9">
    <location>
        <begin position="1906"/>
        <end position="1934"/>
    </location>
</feature>
<feature type="transmembrane region" description="Helical" evidence="10">
    <location>
        <begin position="3812"/>
        <end position="3835"/>
    </location>
</feature>
<evidence type="ECO:0000259" key="11">
    <source>
        <dbReference type="PROSITE" id="PS50287"/>
    </source>
</evidence>
<feature type="transmembrane region" description="Helical" evidence="10">
    <location>
        <begin position="3760"/>
        <end position="3785"/>
    </location>
</feature>
<evidence type="ECO:0000256" key="7">
    <source>
        <dbReference type="ARBA" id="ARBA00023157"/>
    </source>
</evidence>
<evidence type="ECO:0000256" key="10">
    <source>
        <dbReference type="SAM" id="Phobius"/>
    </source>
</evidence>
<gene>
    <name evidence="12" type="ORF">HYH03_013154</name>
</gene>
<dbReference type="NCBIfam" id="TIGR01376">
    <property type="entry name" value="POMP_repeat"/>
    <property type="match status" value="1"/>
</dbReference>
<dbReference type="InterPro" id="IPR001190">
    <property type="entry name" value="SRCR"/>
</dbReference>
<feature type="region of interest" description="Disordered" evidence="9">
    <location>
        <begin position="3074"/>
        <end position="3125"/>
    </location>
</feature>
<dbReference type="InterPro" id="IPR003368">
    <property type="entry name" value="POMP_repeat"/>
</dbReference>
<comment type="caution">
    <text evidence="12">The sequence shown here is derived from an EMBL/GenBank/DDBJ whole genome shotgun (WGS) entry which is preliminary data.</text>
</comment>
<feature type="compositionally biased region" description="Low complexity" evidence="9">
    <location>
        <begin position="1906"/>
        <end position="1925"/>
    </location>
</feature>
<feature type="region of interest" description="Disordered" evidence="9">
    <location>
        <begin position="1686"/>
        <end position="1761"/>
    </location>
</feature>
<feature type="compositionally biased region" description="Pro residues" evidence="9">
    <location>
        <begin position="1857"/>
        <end position="1870"/>
    </location>
</feature>
<feature type="compositionally biased region" description="Gly residues" evidence="9">
    <location>
        <begin position="3652"/>
        <end position="3667"/>
    </location>
</feature>
<evidence type="ECO:0000313" key="12">
    <source>
        <dbReference type="EMBL" id="KAG2488304.1"/>
    </source>
</evidence>
<feature type="domain" description="SRCR" evidence="11">
    <location>
        <begin position="23"/>
        <end position="124"/>
    </location>
</feature>
<comment type="subcellular location">
    <subcellularLocation>
        <location evidence="1">Cell envelope</location>
    </subcellularLocation>
    <subcellularLocation>
        <location evidence="2">Cell outer membrane</location>
    </subcellularLocation>
    <subcellularLocation>
        <location evidence="3">Secreted</location>
    </subcellularLocation>
</comment>
<feature type="region of interest" description="Disordered" evidence="9">
    <location>
        <begin position="3379"/>
        <end position="3583"/>
    </location>
</feature>
<dbReference type="Gene3D" id="3.10.250.10">
    <property type="entry name" value="SRCR-like domain"/>
    <property type="match status" value="2"/>
</dbReference>
<feature type="compositionally biased region" description="Low complexity" evidence="9">
    <location>
        <begin position="3442"/>
        <end position="3458"/>
    </location>
</feature>
<keyword evidence="10" id="KW-0812">Transmembrane</keyword>
<dbReference type="GO" id="GO:0043130">
    <property type="term" value="F:ubiquitin binding"/>
    <property type="evidence" value="ECO:0007669"/>
    <property type="project" value="TreeGrafter"/>
</dbReference>
<dbReference type="InterPro" id="IPR006626">
    <property type="entry name" value="PbH1"/>
</dbReference>
<evidence type="ECO:0000256" key="6">
    <source>
        <dbReference type="ARBA" id="ARBA00023136"/>
    </source>
</evidence>
<dbReference type="PANTHER" id="PTHR19862">
    <property type="entry name" value="WD REPEAT-CONTAINING PROTEIN 48"/>
    <property type="match status" value="1"/>
</dbReference>
<dbReference type="SUPFAM" id="SSF56487">
    <property type="entry name" value="SRCR-like"/>
    <property type="match status" value="2"/>
</dbReference>
<keyword evidence="6 10" id="KW-0472">Membrane</keyword>
<dbReference type="OrthoDB" id="547441at2759"/>
<feature type="region of interest" description="Disordered" evidence="9">
    <location>
        <begin position="1190"/>
        <end position="1255"/>
    </location>
</feature>
<feature type="compositionally biased region" description="Pro residues" evidence="9">
    <location>
        <begin position="368"/>
        <end position="403"/>
    </location>
</feature>
<feature type="region of interest" description="Disordered" evidence="9">
    <location>
        <begin position="1328"/>
        <end position="1462"/>
    </location>
</feature>
<reference evidence="12" key="1">
    <citation type="journal article" date="2020" name="bioRxiv">
        <title>Comparative genomics of Chlamydomonas.</title>
        <authorList>
            <person name="Craig R.J."/>
            <person name="Hasan A.R."/>
            <person name="Ness R.W."/>
            <person name="Keightley P.D."/>
        </authorList>
    </citation>
    <scope>NUCLEOTIDE SEQUENCE</scope>
    <source>
        <strain evidence="12">CCAP 11/70</strain>
    </source>
</reference>
<dbReference type="GO" id="GO:0016020">
    <property type="term" value="C:membrane"/>
    <property type="evidence" value="ECO:0007669"/>
    <property type="project" value="InterPro"/>
</dbReference>
<name>A0A836BUT8_9CHLO</name>
<organism evidence="12 13">
    <name type="scientific">Edaphochlamys debaryana</name>
    <dbReference type="NCBI Taxonomy" id="47281"/>
    <lineage>
        <taxon>Eukaryota</taxon>
        <taxon>Viridiplantae</taxon>
        <taxon>Chlorophyta</taxon>
        <taxon>core chlorophytes</taxon>
        <taxon>Chlorophyceae</taxon>
        <taxon>CS clade</taxon>
        <taxon>Chlamydomonadales</taxon>
        <taxon>Chlamydomonadales incertae sedis</taxon>
        <taxon>Edaphochlamys</taxon>
    </lineage>
</organism>
<feature type="compositionally biased region" description="Gly residues" evidence="9">
    <location>
        <begin position="3517"/>
        <end position="3529"/>
    </location>
</feature>
<evidence type="ECO:0000256" key="9">
    <source>
        <dbReference type="SAM" id="MobiDB-lite"/>
    </source>
</evidence>
<feature type="transmembrane region" description="Helical" evidence="10">
    <location>
        <begin position="3903"/>
        <end position="3925"/>
    </location>
</feature>
<feature type="compositionally biased region" description="Pro residues" evidence="9">
    <location>
        <begin position="2672"/>
        <end position="2682"/>
    </location>
</feature>
<protein>
    <recommendedName>
        <fullName evidence="11">SRCR domain-containing protein</fullName>
    </recommendedName>
</protein>
<feature type="region of interest" description="Disordered" evidence="9">
    <location>
        <begin position="3621"/>
        <end position="3680"/>
    </location>
</feature>
<feature type="transmembrane region" description="Helical" evidence="10">
    <location>
        <begin position="3213"/>
        <end position="3233"/>
    </location>
</feature>
<feature type="compositionally biased region" description="Pro residues" evidence="9">
    <location>
        <begin position="1692"/>
        <end position="1706"/>
    </location>
</feature>
<feature type="region of interest" description="Disordered" evidence="9">
    <location>
        <begin position="1846"/>
        <end position="1878"/>
    </location>
</feature>
<feature type="transmembrane region" description="Helical" evidence="10">
    <location>
        <begin position="3841"/>
        <end position="3861"/>
    </location>
</feature>
<dbReference type="PANTHER" id="PTHR19862:SF14">
    <property type="entry name" value="WD REPEAT-CONTAINING PROTEIN 48"/>
    <property type="match status" value="1"/>
</dbReference>
<feature type="compositionally biased region" description="Low complexity" evidence="9">
    <location>
        <begin position="1340"/>
        <end position="1352"/>
    </location>
</feature>
<feature type="compositionally biased region" description="Low complexity" evidence="9">
    <location>
        <begin position="2330"/>
        <end position="2358"/>
    </location>
</feature>
<evidence type="ECO:0000256" key="5">
    <source>
        <dbReference type="ARBA" id="ARBA00022729"/>
    </source>
</evidence>
<feature type="region of interest" description="Disordered" evidence="9">
    <location>
        <begin position="2330"/>
        <end position="2365"/>
    </location>
</feature>
<evidence type="ECO:0000256" key="4">
    <source>
        <dbReference type="ARBA" id="ARBA00022525"/>
    </source>
</evidence>
<feature type="compositionally biased region" description="Basic residues" evidence="9">
    <location>
        <begin position="1353"/>
        <end position="1362"/>
    </location>
</feature>
<keyword evidence="8" id="KW-0998">Cell outer membrane</keyword>
<feature type="compositionally biased region" description="Pro residues" evidence="9">
    <location>
        <begin position="1377"/>
        <end position="1452"/>
    </location>
</feature>
<dbReference type="Pfam" id="PF00530">
    <property type="entry name" value="SRCR"/>
    <property type="match status" value="2"/>
</dbReference>
<feature type="compositionally biased region" description="Acidic residues" evidence="9">
    <location>
        <begin position="2395"/>
        <end position="2406"/>
    </location>
</feature>
<feature type="region of interest" description="Disordered" evidence="9">
    <location>
        <begin position="363"/>
        <end position="403"/>
    </location>
</feature>
<feature type="compositionally biased region" description="Pro residues" evidence="9">
    <location>
        <begin position="3311"/>
        <end position="3322"/>
    </location>
</feature>
<evidence type="ECO:0000256" key="8">
    <source>
        <dbReference type="ARBA" id="ARBA00023237"/>
    </source>
</evidence>
<keyword evidence="4" id="KW-0964">Secreted</keyword>
<feature type="domain" description="SRCR" evidence="11">
    <location>
        <begin position="146"/>
        <end position="260"/>
    </location>
</feature>
<keyword evidence="5" id="KW-0732">Signal</keyword>
<feature type="compositionally biased region" description="Polar residues" evidence="9">
    <location>
        <begin position="1709"/>
        <end position="1732"/>
    </location>
</feature>
<dbReference type="GO" id="GO:0000724">
    <property type="term" value="P:double-strand break repair via homologous recombination"/>
    <property type="evidence" value="ECO:0007669"/>
    <property type="project" value="TreeGrafter"/>
</dbReference>
<feature type="compositionally biased region" description="Low complexity" evidence="9">
    <location>
        <begin position="3568"/>
        <end position="3583"/>
    </location>
</feature>
<keyword evidence="10" id="KW-1133">Transmembrane helix</keyword>
<evidence type="ECO:0000256" key="2">
    <source>
        <dbReference type="ARBA" id="ARBA00004442"/>
    </source>
</evidence>
<proteinExistence type="predicted"/>
<feature type="region of interest" description="Disordered" evidence="9">
    <location>
        <begin position="2384"/>
        <end position="2412"/>
    </location>
</feature>
<feature type="region of interest" description="Disordered" evidence="9">
    <location>
        <begin position="3303"/>
        <end position="3322"/>
    </location>
</feature>
<evidence type="ECO:0000313" key="13">
    <source>
        <dbReference type="Proteomes" id="UP000612055"/>
    </source>
</evidence>
<accession>A0A836BUT8</accession>
<feature type="region of interest" description="Disordered" evidence="9">
    <location>
        <begin position="2639"/>
        <end position="2685"/>
    </location>
</feature>
<evidence type="ECO:0000256" key="3">
    <source>
        <dbReference type="ARBA" id="ARBA00004613"/>
    </source>
</evidence>
<keyword evidence="13" id="KW-1185">Reference proteome</keyword>
<dbReference type="InterPro" id="IPR036772">
    <property type="entry name" value="SRCR-like_dom_sf"/>
</dbReference>
<feature type="compositionally biased region" description="Gly residues" evidence="9">
    <location>
        <begin position="3104"/>
        <end position="3122"/>
    </location>
</feature>
<dbReference type="SMART" id="SM00710">
    <property type="entry name" value="PbH1"/>
    <property type="match status" value="10"/>
</dbReference>
<dbReference type="PROSITE" id="PS50287">
    <property type="entry name" value="SRCR_2"/>
    <property type="match status" value="2"/>
</dbReference>
<dbReference type="EMBL" id="JAEHOE010000085">
    <property type="protein sequence ID" value="KAG2488304.1"/>
    <property type="molecule type" value="Genomic_DNA"/>
</dbReference>
<feature type="compositionally biased region" description="Low complexity" evidence="9">
    <location>
        <begin position="1220"/>
        <end position="1255"/>
    </location>
</feature>
<feature type="compositionally biased region" description="Pro residues" evidence="9">
    <location>
        <begin position="2649"/>
        <end position="2661"/>
    </location>
</feature>
<feature type="transmembrane region" description="Helical" evidence="10">
    <location>
        <begin position="3868"/>
        <end position="3888"/>
    </location>
</feature>
<feature type="region of interest" description="Disordered" evidence="9">
    <location>
        <begin position="2962"/>
        <end position="3039"/>
    </location>
</feature>
<dbReference type="Proteomes" id="UP000612055">
    <property type="component" value="Unassembled WGS sequence"/>
</dbReference>
<keyword evidence="7" id="KW-1015">Disulfide bond</keyword>